<organism evidence="1 2">
    <name type="scientific">Corallococcus exercitus</name>
    <dbReference type="NCBI Taxonomy" id="2316736"/>
    <lineage>
        <taxon>Bacteria</taxon>
        <taxon>Pseudomonadati</taxon>
        <taxon>Myxococcota</taxon>
        <taxon>Myxococcia</taxon>
        <taxon>Myxococcales</taxon>
        <taxon>Cystobacterineae</taxon>
        <taxon>Myxococcaceae</taxon>
        <taxon>Corallococcus</taxon>
    </lineage>
</organism>
<dbReference type="Proteomes" id="UP000528460">
    <property type="component" value="Unassembled WGS sequence"/>
</dbReference>
<dbReference type="InterPro" id="IPR045712">
    <property type="entry name" value="DUF6068"/>
</dbReference>
<dbReference type="AlphaFoldDB" id="A0A7Y4NI08"/>
<name>A0A7Y4NI08_9BACT</name>
<comment type="caution">
    <text evidence="1">The sequence shown here is derived from an EMBL/GenBank/DDBJ whole genome shotgun (WGS) entry which is preliminary data.</text>
</comment>
<dbReference type="PROSITE" id="PS51257">
    <property type="entry name" value="PROKAR_LIPOPROTEIN"/>
    <property type="match status" value="1"/>
</dbReference>
<gene>
    <name evidence="1" type="ORF">HNS30_40060</name>
</gene>
<evidence type="ECO:0000313" key="1">
    <source>
        <dbReference type="EMBL" id="NOK15218.1"/>
    </source>
</evidence>
<protein>
    <recommendedName>
        <fullName evidence="3">Lipoprotein</fullName>
    </recommendedName>
</protein>
<proteinExistence type="predicted"/>
<reference evidence="1 2" key="1">
    <citation type="submission" date="2020-05" db="EMBL/GenBank/DDBJ databases">
        <authorList>
            <person name="Whitworth D."/>
        </authorList>
    </citation>
    <scope>NUCLEOTIDE SEQUENCE [LARGE SCALE GENOMIC DNA]</scope>
    <source>
        <strain evidence="1 2">CA046A</strain>
    </source>
</reference>
<sequence length="404" mass="44662">MQRQSFRQGFIAVTCVALVLLMGCGTSRPRGFITVTEFPPGSATEEAPRSWQDARVGDRVEYVFDAAVSGPSRGGRSSAGQLFVEVVAVQAPWVWLSIRVTRNDGQPHPHPFLSHDFVLPMRMGQAPPNLPDPIKDGSTSITHLWAFAAGQHWSARQFARDDSMGDGPMQQRLYATTPGPLYLTNGLLRIYFGAVSPDGFAIHSLALASFQRGSDATGGTPPAMDHPWGPGTWYETREHSSRGIFERRVCLDAEQGYLLRKTWTRPQAGKRCEDFQGAAVLSLEDALLNLVNKSVGVSTWPPRDHGAPLSRQGRLHLGQDSLPAWFHEEPDPMTDESLKVNVHGFATDVWSPVLRGLPVEARFNALSVETFWQPWAGVHHFVENSRLSSWGTWLEPSELSSSTR</sequence>
<evidence type="ECO:0000313" key="2">
    <source>
        <dbReference type="Proteomes" id="UP000528460"/>
    </source>
</evidence>
<evidence type="ECO:0008006" key="3">
    <source>
        <dbReference type="Google" id="ProtNLM"/>
    </source>
</evidence>
<dbReference type="RefSeq" id="WP_171422218.1">
    <property type="nucleotide sequence ID" value="NZ_JABFJW010000689.1"/>
</dbReference>
<dbReference type="Pfam" id="PF19544">
    <property type="entry name" value="DUF6068"/>
    <property type="match status" value="1"/>
</dbReference>
<dbReference type="EMBL" id="JABFJW010000689">
    <property type="protein sequence ID" value="NOK15218.1"/>
    <property type="molecule type" value="Genomic_DNA"/>
</dbReference>
<accession>A0A7Y4NI08</accession>